<evidence type="ECO:0008006" key="5">
    <source>
        <dbReference type="Google" id="ProtNLM"/>
    </source>
</evidence>
<dbReference type="EMBL" id="GL629765">
    <property type="protein sequence ID" value="EFX03712.1"/>
    <property type="molecule type" value="Genomic_DNA"/>
</dbReference>
<dbReference type="AlphaFoldDB" id="F0XCV0"/>
<feature type="coiled-coil region" evidence="1">
    <location>
        <begin position="418"/>
        <end position="462"/>
    </location>
</feature>
<accession>F0XCV0</accession>
<evidence type="ECO:0000313" key="3">
    <source>
        <dbReference type="EMBL" id="EFX03712.1"/>
    </source>
</evidence>
<dbReference type="Proteomes" id="UP000007796">
    <property type="component" value="Unassembled WGS sequence"/>
</dbReference>
<dbReference type="GO" id="GO:0000390">
    <property type="term" value="P:spliceosomal complex disassembly"/>
    <property type="evidence" value="ECO:0007669"/>
    <property type="project" value="InterPro"/>
</dbReference>
<feature type="compositionally biased region" description="Polar residues" evidence="2">
    <location>
        <begin position="116"/>
        <end position="133"/>
    </location>
</feature>
<feature type="compositionally biased region" description="Acidic residues" evidence="2">
    <location>
        <begin position="292"/>
        <end position="305"/>
    </location>
</feature>
<feature type="compositionally biased region" description="Basic and acidic residues" evidence="2">
    <location>
        <begin position="157"/>
        <end position="168"/>
    </location>
</feature>
<dbReference type="RefSeq" id="XP_014173194.1">
    <property type="nucleotide sequence ID" value="XM_014317719.1"/>
</dbReference>
<dbReference type="Pfam" id="PF15458">
    <property type="entry name" value="NTR2"/>
    <property type="match status" value="1"/>
</dbReference>
<feature type="compositionally biased region" description="Polar residues" evidence="2">
    <location>
        <begin position="169"/>
        <end position="179"/>
    </location>
</feature>
<protein>
    <recommendedName>
        <fullName evidence="5">Nineteen complex-related protein 2-domain-containing protein</fullName>
    </recommendedName>
</protein>
<feature type="compositionally biased region" description="Basic and acidic residues" evidence="2">
    <location>
        <begin position="183"/>
        <end position="197"/>
    </location>
</feature>
<gene>
    <name evidence="3" type="ORF">CMQ_640</name>
</gene>
<evidence type="ECO:0000256" key="1">
    <source>
        <dbReference type="SAM" id="Coils"/>
    </source>
</evidence>
<reference evidence="3 4" key="1">
    <citation type="journal article" date="2011" name="Proc. Natl. Acad. Sci. U.S.A.">
        <title>Genome and transcriptome analyses of the mountain pine beetle-fungal symbiont Grosmannia clavigera, a lodgepole pine pathogen.</title>
        <authorList>
            <person name="DiGuistini S."/>
            <person name="Wang Y."/>
            <person name="Liao N.Y."/>
            <person name="Taylor G."/>
            <person name="Tanguay P."/>
            <person name="Feau N."/>
            <person name="Henrissat B."/>
            <person name="Chan S.K."/>
            <person name="Hesse-Orce U."/>
            <person name="Alamouti S.M."/>
            <person name="Tsui C.K.M."/>
            <person name="Docking R.T."/>
            <person name="Levasseur A."/>
            <person name="Haridas S."/>
            <person name="Robertson G."/>
            <person name="Birol I."/>
            <person name="Holt R.A."/>
            <person name="Marra M.A."/>
            <person name="Hamelin R.C."/>
            <person name="Hirst M."/>
            <person name="Jones S.J.M."/>
            <person name="Bohlmann J."/>
            <person name="Breuil C."/>
        </authorList>
    </citation>
    <scope>NUCLEOTIDE SEQUENCE [LARGE SCALE GENOMIC DNA]</scope>
    <source>
        <strain evidence="4">kw1407 / UAMH 11150</strain>
    </source>
</reference>
<sequence>MSLFKRKGRRISTFEDEEPGDASVGDEEPSIQVPVKFGKRPSKQSALRRNTSVGDPAEGNDGDIGEDDEGPAVVRPSIGRISSTRSKKRMSSSTRLSFGVGAVSEASEATTEDRTSATTPRRTGITSLSQRVLETNAFRKSLSGRLPTRPLDTEDEDRPRYSKEHLEELQSSTPNTPRNVASKRHEDGDASDGRADADVMQLDVSELEGATVVESSDLAALRTGALATSAPAAHVLTQTEIQERKDRRQRLALEKNALAMGSEDDEENGYISLVSGDGNKKKRKEESRLVREDEDLGEGYDEFVEDGGLSLGRKAEREARRRRKQEMATLISAAEGGGGGHGDGADNDEDGVDSDDSEAERQAAYNAAQTRAGMDGLKRRGGGSNEDDEDEMNVLRGTAAASSTIPKMQPLPELADCLARMQRIVLNLENEAAQRRQKLAEIEAEKAEILAREAEVQELLNAAGQKYQAILGGDGSGSSSSMATTDPASVAAAAAAMLATTTQSPLRPLPVGGPAERGLESLGGTPVRRADKDDVF</sequence>
<feature type="compositionally biased region" description="Polar residues" evidence="2">
    <location>
        <begin position="43"/>
        <end position="53"/>
    </location>
</feature>
<keyword evidence="4" id="KW-1185">Reference proteome</keyword>
<feature type="compositionally biased region" description="Acidic residues" evidence="2">
    <location>
        <begin position="14"/>
        <end position="29"/>
    </location>
</feature>
<feature type="compositionally biased region" description="Basic residues" evidence="2">
    <location>
        <begin position="1"/>
        <end position="10"/>
    </location>
</feature>
<organism evidence="4">
    <name type="scientific">Grosmannia clavigera (strain kw1407 / UAMH 11150)</name>
    <name type="common">Blue stain fungus</name>
    <name type="synonym">Graphiocladiella clavigera</name>
    <dbReference type="NCBI Taxonomy" id="655863"/>
    <lineage>
        <taxon>Eukaryota</taxon>
        <taxon>Fungi</taxon>
        <taxon>Dikarya</taxon>
        <taxon>Ascomycota</taxon>
        <taxon>Pezizomycotina</taxon>
        <taxon>Sordariomycetes</taxon>
        <taxon>Sordariomycetidae</taxon>
        <taxon>Ophiostomatales</taxon>
        <taxon>Ophiostomataceae</taxon>
        <taxon>Leptographium</taxon>
    </lineage>
</organism>
<keyword evidence="1" id="KW-0175">Coiled coil</keyword>
<feature type="region of interest" description="Disordered" evidence="2">
    <location>
        <begin position="502"/>
        <end position="536"/>
    </location>
</feature>
<evidence type="ECO:0000313" key="4">
    <source>
        <dbReference type="Proteomes" id="UP000007796"/>
    </source>
</evidence>
<dbReference type="InParanoid" id="F0XCV0"/>
<proteinExistence type="predicted"/>
<feature type="region of interest" description="Disordered" evidence="2">
    <location>
        <begin position="1"/>
        <end position="197"/>
    </location>
</feature>
<dbReference type="STRING" id="655863.F0XCV0"/>
<dbReference type="HOGENOM" id="CLU_031138_0_0_1"/>
<dbReference type="OrthoDB" id="429427at2759"/>
<feature type="compositionally biased region" description="Acidic residues" evidence="2">
    <location>
        <begin position="345"/>
        <end position="358"/>
    </location>
</feature>
<name>F0XCV0_GROCL</name>
<dbReference type="GO" id="GO:0071008">
    <property type="term" value="C:U2-type post-mRNA release spliceosomal complex"/>
    <property type="evidence" value="ECO:0007669"/>
    <property type="project" value="InterPro"/>
</dbReference>
<dbReference type="GeneID" id="25979829"/>
<dbReference type="InterPro" id="IPR028211">
    <property type="entry name" value="Ntr2"/>
</dbReference>
<dbReference type="eggNOG" id="ENOG502S5MV">
    <property type="taxonomic scope" value="Eukaryota"/>
</dbReference>
<feature type="region of interest" description="Disordered" evidence="2">
    <location>
        <begin position="259"/>
        <end position="391"/>
    </location>
</feature>
<evidence type="ECO:0000256" key="2">
    <source>
        <dbReference type="SAM" id="MobiDB-lite"/>
    </source>
</evidence>
<feature type="compositionally biased region" description="Acidic residues" evidence="2">
    <location>
        <begin position="58"/>
        <end position="70"/>
    </location>
</feature>